<dbReference type="InterPro" id="IPR002808">
    <property type="entry name" value="AdoCbi_amidolase"/>
</dbReference>
<proteinExistence type="predicted"/>
<reference evidence="2 3" key="1">
    <citation type="submission" date="2021-07" db="EMBL/GenBank/DDBJ databases">
        <title>Actinomadura sp. PM05-2 isolated from lichen.</title>
        <authorList>
            <person name="Somphong A."/>
            <person name="Phongsopitanun W."/>
            <person name="Tanasupawat S."/>
            <person name="Peongsungnone V."/>
        </authorList>
    </citation>
    <scope>NUCLEOTIDE SEQUENCE [LARGE SCALE GENOMIC DNA]</scope>
    <source>
        <strain evidence="2 3">PM05-2</strain>
    </source>
</reference>
<accession>A0ABS7G157</accession>
<evidence type="ECO:0000313" key="2">
    <source>
        <dbReference type="EMBL" id="MBW8485604.1"/>
    </source>
</evidence>
<dbReference type="EMBL" id="JAIBOA010000017">
    <property type="protein sequence ID" value="MBW8485604.1"/>
    <property type="molecule type" value="Genomic_DNA"/>
</dbReference>
<evidence type="ECO:0000256" key="1">
    <source>
        <dbReference type="SAM" id="MobiDB-lite"/>
    </source>
</evidence>
<gene>
    <name evidence="2" type="ORF">K1Y72_24705</name>
</gene>
<dbReference type="Pfam" id="PF01955">
    <property type="entry name" value="CbiZ"/>
    <property type="match status" value="1"/>
</dbReference>
<name>A0ABS7G157_9ACTN</name>
<dbReference type="PANTHER" id="PTHR35336:SF5">
    <property type="entry name" value="ADENOSYLCOBINAMIDE AMIDOHYDROLASE"/>
    <property type="match status" value="1"/>
</dbReference>
<keyword evidence="3" id="KW-1185">Reference proteome</keyword>
<dbReference type="PANTHER" id="PTHR35336">
    <property type="entry name" value="ADENOSYLCOBINAMIDE AMIDOHYDROLASE"/>
    <property type="match status" value="1"/>
</dbReference>
<sequence length="456" mass="47205">MDGGDRPQRGGQVHAAARRPRPAPRERDGAGRGRGPAVAQAAPARAPGRLRAAVPQPSAGDDGPGLHAPRPLPLHPPSRQRERCRPRDRPRGAGTAGSDVLRRARPGPSVRRGAPAGRPRARAGAAGARPAAGRADDRARHRPPAAGDGAHRPAARRRRPDGPHHHPRPHPGRAVRRRARPAVGGPRRRRRDARSGPHPRDRRRALHRDGLGRARPRRPSRAGPGAPVILETHWREEDGVRLPATLWRAGDGLRTISSALLGGGIGAAGWVLNAQVPGGYARTDPLAHLGEIAAPLGLRGPGVGMLTAAAVERTFRGADGGVHVSATVGLRVPTWAAAPEGAADPELAPMLLDAPYRPGTINITVAVPVALADAALVNAVVTATEAKAQALLEAGYAATGTASDAICVAAPDAGPAEAFAGPRSVWGARIARAVHAAVLAGARDYTALLAARRAGR</sequence>
<feature type="compositionally biased region" description="Basic and acidic residues" evidence="1">
    <location>
        <begin position="79"/>
        <end position="91"/>
    </location>
</feature>
<evidence type="ECO:0000313" key="3">
    <source>
        <dbReference type="Proteomes" id="UP000774570"/>
    </source>
</evidence>
<organism evidence="2 3">
    <name type="scientific">Actinomadura parmotrematis</name>
    <dbReference type="NCBI Taxonomy" id="2864039"/>
    <lineage>
        <taxon>Bacteria</taxon>
        <taxon>Bacillati</taxon>
        <taxon>Actinomycetota</taxon>
        <taxon>Actinomycetes</taxon>
        <taxon>Streptosporangiales</taxon>
        <taxon>Thermomonosporaceae</taxon>
        <taxon>Actinomadura</taxon>
    </lineage>
</organism>
<feature type="compositionally biased region" description="Basic residues" evidence="1">
    <location>
        <begin position="153"/>
        <end position="192"/>
    </location>
</feature>
<comment type="caution">
    <text evidence="2">The sequence shown here is derived from an EMBL/GenBank/DDBJ whole genome shotgun (WGS) entry which is preliminary data.</text>
</comment>
<feature type="compositionally biased region" description="Low complexity" evidence="1">
    <location>
        <begin position="106"/>
        <end position="133"/>
    </location>
</feature>
<dbReference type="Proteomes" id="UP000774570">
    <property type="component" value="Unassembled WGS sequence"/>
</dbReference>
<protein>
    <submittedName>
        <fullName evidence="2">Adenosylcobinamide amidohydrolase</fullName>
    </submittedName>
</protein>
<feature type="compositionally biased region" description="Low complexity" evidence="1">
    <location>
        <begin position="35"/>
        <end position="53"/>
    </location>
</feature>
<feature type="region of interest" description="Disordered" evidence="1">
    <location>
        <begin position="1"/>
        <end position="227"/>
    </location>
</feature>
<dbReference type="InterPro" id="IPR052209">
    <property type="entry name" value="CbiZ"/>
</dbReference>